<keyword evidence="1" id="KW-0812">Transmembrane</keyword>
<organism evidence="3 4">
    <name type="scientific">Yaniella flava</name>
    <dbReference type="NCBI Taxonomy" id="287930"/>
    <lineage>
        <taxon>Bacteria</taxon>
        <taxon>Bacillati</taxon>
        <taxon>Actinomycetota</taxon>
        <taxon>Actinomycetes</taxon>
        <taxon>Micrococcales</taxon>
        <taxon>Micrococcaceae</taxon>
        <taxon>Yaniella</taxon>
    </lineage>
</organism>
<keyword evidence="4" id="KW-1185">Reference proteome</keyword>
<feature type="transmembrane region" description="Helical" evidence="1">
    <location>
        <begin position="58"/>
        <end position="79"/>
    </location>
</feature>
<proteinExistence type="predicted"/>
<dbReference type="SUPFAM" id="SSF48317">
    <property type="entry name" value="Acid phosphatase/Vanadium-dependent haloperoxidase"/>
    <property type="match status" value="1"/>
</dbReference>
<name>A0ABP5GC09_9MICC</name>
<protein>
    <submittedName>
        <fullName evidence="3">Phosphatase PAP2 family protein</fullName>
    </submittedName>
</protein>
<dbReference type="EMBL" id="BAAAMN010000050">
    <property type="protein sequence ID" value="GAA2043734.1"/>
    <property type="molecule type" value="Genomic_DNA"/>
</dbReference>
<dbReference type="Proteomes" id="UP001501461">
    <property type="component" value="Unassembled WGS sequence"/>
</dbReference>
<evidence type="ECO:0000313" key="4">
    <source>
        <dbReference type="Proteomes" id="UP001501461"/>
    </source>
</evidence>
<reference evidence="4" key="1">
    <citation type="journal article" date="2019" name="Int. J. Syst. Evol. Microbiol.">
        <title>The Global Catalogue of Microorganisms (GCM) 10K type strain sequencing project: providing services to taxonomists for standard genome sequencing and annotation.</title>
        <authorList>
            <consortium name="The Broad Institute Genomics Platform"/>
            <consortium name="The Broad Institute Genome Sequencing Center for Infectious Disease"/>
            <person name="Wu L."/>
            <person name="Ma J."/>
        </authorList>
    </citation>
    <scope>NUCLEOTIDE SEQUENCE [LARGE SCALE GENOMIC DNA]</scope>
    <source>
        <strain evidence="4">JCM 13595</strain>
    </source>
</reference>
<dbReference type="SMART" id="SM00014">
    <property type="entry name" value="acidPPc"/>
    <property type="match status" value="1"/>
</dbReference>
<dbReference type="InterPro" id="IPR036938">
    <property type="entry name" value="PAP2/HPO_sf"/>
</dbReference>
<feature type="transmembrane region" description="Helical" evidence="1">
    <location>
        <begin position="20"/>
        <end position="38"/>
    </location>
</feature>
<dbReference type="Pfam" id="PF01569">
    <property type="entry name" value="PAP2"/>
    <property type="match status" value="1"/>
</dbReference>
<sequence length="226" mass="24340">MADYAPCEKCEDILGKTRQIVGPVLIWLLVAAVIGALTDVPPWSADLFETMAVEPWVGIGQFLSSVVMIALILVYLGMLLKTWIAKDHKPFIRLIFGAVATTVAYGVNLLLKSDFGMIRPCHDFATGGACPAIDNFSYPSNHTVIAFGLAMGLAFAIPWLTYLAFPLAILAGVSRVMAGHHYPHDIVVGAVLGTLGVLGALLMFVKVQDSLAEKLTESRQKTPEKA</sequence>
<feature type="transmembrane region" description="Helical" evidence="1">
    <location>
        <begin position="91"/>
        <end position="111"/>
    </location>
</feature>
<comment type="caution">
    <text evidence="3">The sequence shown here is derived from an EMBL/GenBank/DDBJ whole genome shotgun (WGS) entry which is preliminary data.</text>
</comment>
<dbReference type="PANTHER" id="PTHR14969:SF13">
    <property type="entry name" value="AT30094P"/>
    <property type="match status" value="1"/>
</dbReference>
<evidence type="ECO:0000259" key="2">
    <source>
        <dbReference type="SMART" id="SM00014"/>
    </source>
</evidence>
<dbReference type="Gene3D" id="1.20.144.10">
    <property type="entry name" value="Phosphatidic acid phosphatase type 2/haloperoxidase"/>
    <property type="match status" value="1"/>
</dbReference>
<accession>A0ABP5GC09</accession>
<evidence type="ECO:0000313" key="3">
    <source>
        <dbReference type="EMBL" id="GAA2043734.1"/>
    </source>
</evidence>
<feature type="transmembrane region" description="Helical" evidence="1">
    <location>
        <begin position="186"/>
        <end position="205"/>
    </location>
</feature>
<keyword evidence="1" id="KW-0472">Membrane</keyword>
<feature type="transmembrane region" description="Helical" evidence="1">
    <location>
        <begin position="144"/>
        <end position="165"/>
    </location>
</feature>
<dbReference type="InterPro" id="IPR000326">
    <property type="entry name" value="PAP2/HPO"/>
</dbReference>
<keyword evidence="1" id="KW-1133">Transmembrane helix</keyword>
<gene>
    <name evidence="3" type="ORF">GCM10009720_25760</name>
</gene>
<feature type="domain" description="Phosphatidic acid phosphatase type 2/haloperoxidase" evidence="2">
    <location>
        <begin position="91"/>
        <end position="201"/>
    </location>
</feature>
<dbReference type="PANTHER" id="PTHR14969">
    <property type="entry name" value="SPHINGOSINE-1-PHOSPHATE PHOSPHOHYDROLASE"/>
    <property type="match status" value="1"/>
</dbReference>
<evidence type="ECO:0000256" key="1">
    <source>
        <dbReference type="SAM" id="Phobius"/>
    </source>
</evidence>